<feature type="transmembrane region" description="Helical" evidence="2">
    <location>
        <begin position="1275"/>
        <end position="1295"/>
    </location>
</feature>
<sequence>MTYFVISKLNNIKSLKFKKILNFYASNNYCSSIFDLITKKKLELENRNDSSIEQELLQNEKKEKEYYNKLLNDGVNIENKINNRKNLNYSRNKNMIETEDLKILENNELSTDVPENYIYNNKLYILKYIKHLQMNDEISKYRFITKYIINNITKFYDNELLFILKVFSMKKYKNLLFLQCTSEYFYWLCKLNKNSQKNISYYLYFCSILNYIPTIKFLEEYIKIFNFYEKGIKNNFFFFNMIEEESNIYHKNVVKYMIHVLFFLNKANIKNDLFDTLLYMCSYYASDLTLKGTFLLLKIIVNLDNDKYNLNTFKNIHKNIERNLELLEQRDFNRYLIILLCNNINLDDTFFIFIKNYVEKYQMNLSVNSVMSILKIKKRVNCRDPVILKKLLNIITYNFFDYNYSNILYILKILSFFNYFNEKFFYFLFSKFVNLKNYNAAFNDKEQIKRNDQITMQNKITSNFTNSINLTNNFKMDSIDTYLNLKNDNSDSCRKVVTEKVDLNHLCKDLIDERIQENNFFKYRDKIIYKNNLKKKIYNNDYKNYNYDYNCYSNYYNNEDINNINSNNYHNNIFNSYEDNTFKNMNKFNNHKNRKYIEDPNNLHYQIENSSKKINELTHLPLHLDVHKTKMKIDSSNIIKNQIDIKYNQLNEMSYDLEYTEMFINLFIYLGKSGFRSVDSLNILSQKIQFYLCMRNSYDSYNKRKGLFKDSETRFLGFYDNINNIKNNINFNLEFQSKSLLDNKNNFSLINNEDKLKEVDNKSKQMNSVINNKNCGMANNNNNNINNIKNKNNSNVNNGKKVKGFCLHFTYDESKKINFKNIKKKRELISNKEKLNENDSDSKYTNVESFRLSKIENKNKINHLIVEEEPKKKKKKNSIIIKFFNNFHPALIRLHNRKLFRKYFHNSYRSEKYTEKASKKEKINKEDKTNSRNIKEKKDLRLKKYKKIKNLRNKCLKRYKYIFENESNIVFNYINKIYQNDTKKGENDMLDMIVNNNEIHVDDFLFVNYNISISNKTFLKKHNKFIANSNNITHEEYMKKKSTTIIKEYKRNDIIKWIYRFKNNYNIFNNNKNLNINDNDIKKLNIHINEYYSTSNEKLKISLKHIALIAYSCSNLYYLDKKLIDILLFNVCKIIDTFYLSQKKEYKNNLNVSKTNSYYLYIFEHIWKFLITCLQMNYFIRNILKIDNRYSTVEKLIKIYANSYFLFNFKNIIYILNYINGVLLLKNSELSFIDKFLIGYFDISIIIKSLYIYNKKLFLIMENNYKNFTISNLNNFHYFIYYISKLYLTYLNILINSRNSPSRDLTNCIKSNDLYKYLTCINFYMIFSYMFYTKINEKIIENKKIYCTCFSSDIIENDVFDINFIYNNAIEKSNIDNIQDNNDTQDKWNNKVRNKKGVNLIIILATVLKFIKLIRNQKILTESEENVNYLYHVIRFYYIFKKVFRNKNINHINEKNYQEVFPLFIIKILNKKQINEIHLDKIFFFDTNKYTTKSFFYQKTIIYNYFSSFFLKKKK</sequence>
<dbReference type="GeneID" id="39736300"/>
<accession>A0A1J1H9S3</accession>
<dbReference type="Proteomes" id="UP000220158">
    <property type="component" value="Chromosome 9"/>
</dbReference>
<organism evidence="3 4">
    <name type="scientific">Plasmodium relictum</name>
    <dbReference type="NCBI Taxonomy" id="85471"/>
    <lineage>
        <taxon>Eukaryota</taxon>
        <taxon>Sar</taxon>
        <taxon>Alveolata</taxon>
        <taxon>Apicomplexa</taxon>
        <taxon>Aconoidasida</taxon>
        <taxon>Haemosporida</taxon>
        <taxon>Plasmodiidae</taxon>
        <taxon>Plasmodium</taxon>
        <taxon>Plasmodium (Haemamoeba)</taxon>
    </lineage>
</organism>
<feature type="transmembrane region" description="Helical" evidence="2">
    <location>
        <begin position="1158"/>
        <end position="1179"/>
    </location>
</feature>
<dbReference type="RefSeq" id="XP_028533189.1">
    <property type="nucleotide sequence ID" value="XM_028676729.1"/>
</dbReference>
<dbReference type="OMA" id="WIYRYIN"/>
<keyword evidence="2" id="KW-0472">Membrane</keyword>
<keyword evidence="4" id="KW-1185">Reference proteome</keyword>
<dbReference type="OrthoDB" id="377924at2759"/>
<dbReference type="VEuPathDB" id="PlasmoDB:PRELSG_0928800"/>
<reference evidence="3 4" key="1">
    <citation type="submission" date="2015-04" db="EMBL/GenBank/DDBJ databases">
        <authorList>
            <consortium name="Pathogen Informatics"/>
        </authorList>
    </citation>
    <scope>NUCLEOTIDE SEQUENCE [LARGE SCALE GENOMIC DNA]</scope>
    <source>
        <strain evidence="3 4">SGS1</strain>
    </source>
</reference>
<dbReference type="EMBL" id="LN835304">
    <property type="protein sequence ID" value="CRH00185.1"/>
    <property type="molecule type" value="Genomic_DNA"/>
</dbReference>
<gene>
    <name evidence="3" type="ORF">PRELSG_0928800</name>
</gene>
<feature type="region of interest" description="Disordered" evidence="1">
    <location>
        <begin position="915"/>
        <end position="935"/>
    </location>
</feature>
<keyword evidence="2" id="KW-0812">Transmembrane</keyword>
<evidence type="ECO:0000256" key="2">
    <source>
        <dbReference type="SAM" id="Phobius"/>
    </source>
</evidence>
<evidence type="ECO:0000313" key="4">
    <source>
        <dbReference type="Proteomes" id="UP000220158"/>
    </source>
</evidence>
<dbReference type="KEGG" id="prel:PRELSG_0928800"/>
<feature type="transmembrane region" description="Helical" evidence="2">
    <location>
        <begin position="1199"/>
        <end position="1216"/>
    </location>
</feature>
<feature type="transmembrane region" description="Helical" evidence="2">
    <location>
        <begin position="1315"/>
        <end position="1332"/>
    </location>
</feature>
<protein>
    <submittedName>
        <fullName evidence="3">Uncharacterized protein</fullName>
    </submittedName>
</protein>
<evidence type="ECO:0000313" key="3">
    <source>
        <dbReference type="EMBL" id="CRH00185.1"/>
    </source>
</evidence>
<name>A0A1J1H9S3_PLARL</name>
<keyword evidence="2" id="KW-1133">Transmembrane helix</keyword>
<evidence type="ECO:0000256" key="1">
    <source>
        <dbReference type="SAM" id="MobiDB-lite"/>
    </source>
</evidence>
<feature type="transmembrane region" description="Helical" evidence="2">
    <location>
        <begin position="1236"/>
        <end position="1254"/>
    </location>
</feature>
<proteinExistence type="predicted"/>